<evidence type="ECO:0000313" key="7">
    <source>
        <dbReference type="Proteomes" id="UP000226079"/>
    </source>
</evidence>
<dbReference type="CDD" id="cd00761">
    <property type="entry name" value="Glyco_tranf_GTA_type"/>
    <property type="match status" value="1"/>
</dbReference>
<evidence type="ECO:0000259" key="5">
    <source>
        <dbReference type="Pfam" id="PF00535"/>
    </source>
</evidence>
<dbReference type="InterPro" id="IPR029044">
    <property type="entry name" value="Nucleotide-diphossugar_trans"/>
</dbReference>
<reference evidence="6 7" key="1">
    <citation type="submission" date="2017-10" db="EMBL/GenBank/DDBJ databases">
        <title>Sequencing the genomes of 1000 actinobacteria strains.</title>
        <authorList>
            <person name="Klenk H.-P."/>
        </authorList>
    </citation>
    <scope>NUCLEOTIDE SEQUENCE [LARGE SCALE GENOMIC DNA]</scope>
    <source>
        <strain evidence="6 7">DSM 15597</strain>
    </source>
</reference>
<dbReference type="PANTHER" id="PTHR43179">
    <property type="entry name" value="RHAMNOSYLTRANSFERASE WBBL"/>
    <property type="match status" value="1"/>
</dbReference>
<feature type="domain" description="Glycosyltransferase 2-like" evidence="5">
    <location>
        <begin position="6"/>
        <end position="121"/>
    </location>
</feature>
<proteinExistence type="inferred from homology"/>
<keyword evidence="7" id="KW-1185">Reference proteome</keyword>
<comment type="pathway">
    <text evidence="1">Cell wall biogenesis; cell wall polysaccharide biosynthesis.</text>
</comment>
<evidence type="ECO:0000256" key="2">
    <source>
        <dbReference type="ARBA" id="ARBA00006739"/>
    </source>
</evidence>
<dbReference type="PANTHER" id="PTHR43179:SF12">
    <property type="entry name" value="GALACTOFURANOSYLTRANSFERASE GLFT2"/>
    <property type="match status" value="1"/>
</dbReference>
<dbReference type="SUPFAM" id="SSF53448">
    <property type="entry name" value="Nucleotide-diphospho-sugar transferases"/>
    <property type="match status" value="1"/>
</dbReference>
<comment type="caution">
    <text evidence="6">The sequence shown here is derived from an EMBL/GenBank/DDBJ whole genome shotgun (WGS) entry which is preliminary data.</text>
</comment>
<evidence type="ECO:0000256" key="1">
    <source>
        <dbReference type="ARBA" id="ARBA00004776"/>
    </source>
</evidence>
<dbReference type="Proteomes" id="UP000226079">
    <property type="component" value="Unassembled WGS sequence"/>
</dbReference>
<dbReference type="OrthoDB" id="3180470at2"/>
<evidence type="ECO:0000256" key="4">
    <source>
        <dbReference type="ARBA" id="ARBA00022679"/>
    </source>
</evidence>
<accession>A0A2A9CND9</accession>
<keyword evidence="3" id="KW-0328">Glycosyltransferase</keyword>
<dbReference type="EMBL" id="PDJC01000001">
    <property type="protein sequence ID" value="PFG15666.1"/>
    <property type="molecule type" value="Genomic_DNA"/>
</dbReference>
<dbReference type="GO" id="GO:0016757">
    <property type="term" value="F:glycosyltransferase activity"/>
    <property type="evidence" value="ECO:0007669"/>
    <property type="project" value="UniProtKB-KW"/>
</dbReference>
<dbReference type="AlphaFoldDB" id="A0A2A9CND9"/>
<dbReference type="InterPro" id="IPR001173">
    <property type="entry name" value="Glyco_trans_2-like"/>
</dbReference>
<organism evidence="6 7">
    <name type="scientific">Propionicimonas paludicola</name>
    <dbReference type="NCBI Taxonomy" id="185243"/>
    <lineage>
        <taxon>Bacteria</taxon>
        <taxon>Bacillati</taxon>
        <taxon>Actinomycetota</taxon>
        <taxon>Actinomycetes</taxon>
        <taxon>Propionibacteriales</taxon>
        <taxon>Nocardioidaceae</taxon>
        <taxon>Propionicimonas</taxon>
    </lineage>
</organism>
<sequence>MPRLAVAITTFRRPELLGRLVPAVLTHLDQVGGELIVVDNDPQASGRTAALSSGDPRVHYVVEPSPGIVAARNRALDEAAEFDLLAFIDDDELPRDGWLAHLVETLDRTGATAVSGQVCSLPDGEVPAWVAASGVLAPRHPELRTGDVMARAASGSLLLDLARVREWGLRFDERFGRTGGEDSYFTGQLTQRGGRIVWCAEAIADELVPAARLTREYQLRLAAVRANSTVRVRVALADGWLQRTKLRGYWGLIGLREWLAGLRPAGDLATRARSELRRAAGIGVLRGVFGRSWGHYGD</sequence>
<evidence type="ECO:0000313" key="6">
    <source>
        <dbReference type="EMBL" id="PFG15666.1"/>
    </source>
</evidence>
<comment type="similarity">
    <text evidence="2">Belongs to the glycosyltransferase 2 family.</text>
</comment>
<name>A0A2A9CND9_9ACTN</name>
<dbReference type="Pfam" id="PF00535">
    <property type="entry name" value="Glycos_transf_2"/>
    <property type="match status" value="1"/>
</dbReference>
<gene>
    <name evidence="6" type="ORF">ATK74_0186</name>
</gene>
<dbReference type="Gene3D" id="3.90.550.10">
    <property type="entry name" value="Spore Coat Polysaccharide Biosynthesis Protein SpsA, Chain A"/>
    <property type="match status" value="1"/>
</dbReference>
<keyword evidence="4 6" id="KW-0808">Transferase</keyword>
<dbReference type="RefSeq" id="WP_098459277.1">
    <property type="nucleotide sequence ID" value="NZ_PDJC01000001.1"/>
</dbReference>
<protein>
    <submittedName>
        <fullName evidence="6">GT2 family glycosyltransferase</fullName>
    </submittedName>
</protein>
<evidence type="ECO:0000256" key="3">
    <source>
        <dbReference type="ARBA" id="ARBA00022676"/>
    </source>
</evidence>